<dbReference type="InterPro" id="IPR011224">
    <property type="entry name" value="rRNA_MeTrfase_M"/>
</dbReference>
<keyword evidence="11" id="KW-1185">Reference proteome</keyword>
<dbReference type="NCBIfam" id="NF008734">
    <property type="entry name" value="PRK11760.1"/>
    <property type="match status" value="1"/>
</dbReference>
<dbReference type="InterPro" id="IPR040739">
    <property type="entry name" value="RlmM_FDX"/>
</dbReference>
<keyword evidence="1 6" id="KW-0963">Cytoplasm</keyword>
<dbReference type="Pfam" id="PF01728">
    <property type="entry name" value="FtsJ"/>
    <property type="match status" value="1"/>
</dbReference>
<feature type="binding site" evidence="6">
    <location>
        <position position="243"/>
    </location>
    <ligand>
        <name>S-adenosyl-L-methionine</name>
        <dbReference type="ChEBI" id="CHEBI:59789"/>
    </ligand>
</feature>
<keyword evidence="3 6" id="KW-0489">Methyltransferase</keyword>
<dbReference type="Gene3D" id="3.30.2300.20">
    <property type="match status" value="1"/>
</dbReference>
<dbReference type="GO" id="GO:0032259">
    <property type="term" value="P:methylation"/>
    <property type="evidence" value="ECO:0007669"/>
    <property type="project" value="UniProtKB-KW"/>
</dbReference>
<feature type="domain" description="RlmM ferredoxin-like" evidence="8">
    <location>
        <begin position="1"/>
        <end position="70"/>
    </location>
</feature>
<feature type="binding site" evidence="6">
    <location>
        <position position="280"/>
    </location>
    <ligand>
        <name>S-adenosyl-L-methionine</name>
        <dbReference type="ChEBI" id="CHEBI:59789"/>
    </ligand>
</feature>
<dbReference type="InterPro" id="IPR029063">
    <property type="entry name" value="SAM-dependent_MTases_sf"/>
</dbReference>
<proteinExistence type="inferred from homology"/>
<comment type="subcellular location">
    <subcellularLocation>
        <location evidence="6">Cytoplasm</location>
    </subcellularLocation>
</comment>
<protein>
    <recommendedName>
        <fullName evidence="6">Ribosomal RNA large subunit methyltransferase M</fullName>
        <ecNumber evidence="6">2.1.1.186</ecNumber>
    </recommendedName>
    <alternativeName>
        <fullName evidence="6">23S rRNA (cytidine2498-2'-O)-methyltransferase</fullName>
    </alternativeName>
    <alternativeName>
        <fullName evidence="6">23S rRNA 2'-O-ribose methyltransferase RlmM</fullName>
    </alternativeName>
</protein>
<gene>
    <name evidence="6 10" type="primary">rlmM</name>
    <name evidence="10" type="ORF">OCL06_04460</name>
</gene>
<dbReference type="Gene3D" id="3.30.70.2810">
    <property type="match status" value="1"/>
</dbReference>
<evidence type="ECO:0000256" key="2">
    <source>
        <dbReference type="ARBA" id="ARBA00022552"/>
    </source>
</evidence>
<keyword evidence="2 6" id="KW-0698">rRNA processing</keyword>
<evidence type="ECO:0000256" key="1">
    <source>
        <dbReference type="ARBA" id="ARBA00022490"/>
    </source>
</evidence>
<dbReference type="InterPro" id="IPR048646">
    <property type="entry name" value="RlmM_THUMP-like"/>
</dbReference>
<dbReference type="GO" id="GO:0008168">
    <property type="term" value="F:methyltransferase activity"/>
    <property type="evidence" value="ECO:0007669"/>
    <property type="project" value="UniProtKB-KW"/>
</dbReference>
<dbReference type="Pfam" id="PF21239">
    <property type="entry name" value="RLMM_N"/>
    <property type="match status" value="1"/>
</dbReference>
<comment type="subunit">
    <text evidence="6">Monomer.</text>
</comment>
<dbReference type="EMBL" id="JAOTJC010000006">
    <property type="protein sequence ID" value="MCU7553845.1"/>
    <property type="molecule type" value="Genomic_DNA"/>
</dbReference>
<reference evidence="11" key="1">
    <citation type="submission" date="2023-07" db="EMBL/GenBank/DDBJ databases">
        <title>Study on multiphase classification of strain Alteromonas salexigens isolated from the Yellow Sea.</title>
        <authorList>
            <person name="Sun L."/>
        </authorList>
    </citation>
    <scope>NUCLEOTIDE SEQUENCE [LARGE SCALE GENOMIC DNA]</scope>
    <source>
        <strain evidence="11">ASW11-19</strain>
    </source>
</reference>
<feature type="active site" description="Proton acceptor" evidence="6">
    <location>
        <position position="309"/>
    </location>
</feature>
<feature type="binding site" evidence="6">
    <location>
        <position position="191"/>
    </location>
    <ligand>
        <name>S-adenosyl-L-methionine</name>
        <dbReference type="ChEBI" id="CHEBI:59789"/>
    </ligand>
</feature>
<comment type="similarity">
    <text evidence="6">Belongs to the class I-like SAM-binding methyltransferase superfamily. RNA methyltransferase RlmE family. RlmM subfamily.</text>
</comment>
<feature type="domain" description="Ribosomal RNA methyltransferase FtsJ" evidence="7">
    <location>
        <begin position="189"/>
        <end position="282"/>
    </location>
</feature>
<dbReference type="Gene3D" id="3.40.50.150">
    <property type="entry name" value="Vaccinia Virus protein VP39"/>
    <property type="match status" value="1"/>
</dbReference>
<keyword evidence="5 6" id="KW-0949">S-adenosyl-L-methionine</keyword>
<evidence type="ECO:0000313" key="10">
    <source>
        <dbReference type="EMBL" id="MCU7553845.1"/>
    </source>
</evidence>
<evidence type="ECO:0000256" key="6">
    <source>
        <dbReference type="HAMAP-Rule" id="MF_01551"/>
    </source>
</evidence>
<feature type="binding site" evidence="6">
    <location>
        <position position="263"/>
    </location>
    <ligand>
        <name>S-adenosyl-L-methionine</name>
        <dbReference type="ChEBI" id="CHEBI:59789"/>
    </ligand>
</feature>
<comment type="function">
    <text evidence="6">Catalyzes the 2'-O-methylation at nucleotide C2498 in 23S rRNA.</text>
</comment>
<dbReference type="Proteomes" id="UP001209257">
    <property type="component" value="Unassembled WGS sequence"/>
</dbReference>
<evidence type="ECO:0000259" key="9">
    <source>
        <dbReference type="Pfam" id="PF21239"/>
    </source>
</evidence>
<dbReference type="SUPFAM" id="SSF53335">
    <property type="entry name" value="S-adenosyl-L-methionine-dependent methyltransferases"/>
    <property type="match status" value="1"/>
</dbReference>
<comment type="catalytic activity">
    <reaction evidence="6">
        <text>cytidine(2498) in 23S rRNA + S-adenosyl-L-methionine = 2'-O-methylcytidine(2498) in 23S rRNA + S-adenosyl-L-homocysteine + H(+)</text>
        <dbReference type="Rhea" id="RHEA:42788"/>
        <dbReference type="Rhea" id="RHEA-COMP:10244"/>
        <dbReference type="Rhea" id="RHEA-COMP:10245"/>
        <dbReference type="ChEBI" id="CHEBI:15378"/>
        <dbReference type="ChEBI" id="CHEBI:57856"/>
        <dbReference type="ChEBI" id="CHEBI:59789"/>
        <dbReference type="ChEBI" id="CHEBI:74495"/>
        <dbReference type="ChEBI" id="CHEBI:82748"/>
        <dbReference type="EC" id="2.1.1.186"/>
    </reaction>
</comment>
<keyword evidence="10" id="KW-0067">ATP-binding</keyword>
<feature type="domain" description="Ribosomal RNA large subunit methyltransferase M THUMP-like" evidence="9">
    <location>
        <begin position="84"/>
        <end position="166"/>
    </location>
</feature>
<evidence type="ECO:0000256" key="3">
    <source>
        <dbReference type="ARBA" id="ARBA00022603"/>
    </source>
</evidence>
<name>A0ABT2VL95_9ALTE</name>
<dbReference type="PANTHER" id="PTHR37524">
    <property type="entry name" value="RIBOSOMAL RNA LARGE SUBUNIT METHYLTRANSFERASE M"/>
    <property type="match status" value="1"/>
</dbReference>
<dbReference type="InterPro" id="IPR002877">
    <property type="entry name" value="RNA_MeTrfase_FtsJ_dom"/>
</dbReference>
<evidence type="ECO:0000259" key="8">
    <source>
        <dbReference type="Pfam" id="PF18125"/>
    </source>
</evidence>
<dbReference type="Pfam" id="PF18125">
    <property type="entry name" value="RlmM_FDX"/>
    <property type="match status" value="1"/>
</dbReference>
<keyword evidence="10" id="KW-0547">Nucleotide-binding</keyword>
<dbReference type="EC" id="2.1.1.186" evidence="6"/>
<dbReference type="GO" id="GO:0005524">
    <property type="term" value="F:ATP binding"/>
    <property type="evidence" value="ECO:0007669"/>
    <property type="project" value="UniProtKB-KW"/>
</dbReference>
<evidence type="ECO:0000313" key="11">
    <source>
        <dbReference type="Proteomes" id="UP001209257"/>
    </source>
</evidence>
<dbReference type="RefSeq" id="WP_262992546.1">
    <property type="nucleotide sequence ID" value="NZ_JAOTJC010000006.1"/>
</dbReference>
<feature type="binding site" evidence="6">
    <location>
        <begin position="224"/>
        <end position="227"/>
    </location>
    <ligand>
        <name>S-adenosyl-L-methionine</name>
        <dbReference type="ChEBI" id="CHEBI:59789"/>
    </ligand>
</feature>
<evidence type="ECO:0000259" key="7">
    <source>
        <dbReference type="Pfam" id="PF01728"/>
    </source>
</evidence>
<organism evidence="10 11">
    <name type="scientific">Alteromonas salexigens</name>
    <dbReference type="NCBI Taxonomy" id="2982530"/>
    <lineage>
        <taxon>Bacteria</taxon>
        <taxon>Pseudomonadati</taxon>
        <taxon>Pseudomonadota</taxon>
        <taxon>Gammaproteobacteria</taxon>
        <taxon>Alteromonadales</taxon>
        <taxon>Alteromonadaceae</taxon>
        <taxon>Alteromonas/Salinimonas group</taxon>
        <taxon>Alteromonas</taxon>
    </lineage>
</organism>
<dbReference type="PIRSF" id="PIRSF028774">
    <property type="entry name" value="UCP028774"/>
    <property type="match status" value="1"/>
</dbReference>
<comment type="caution">
    <text evidence="10">The sequence shown here is derived from an EMBL/GenBank/DDBJ whole genome shotgun (WGS) entry which is preliminary data.</text>
</comment>
<dbReference type="HAMAP" id="MF_01551">
    <property type="entry name" value="23SrRNA_methyltr_M"/>
    <property type="match status" value="1"/>
</dbReference>
<accession>A0ABT2VL95</accession>
<evidence type="ECO:0000256" key="4">
    <source>
        <dbReference type="ARBA" id="ARBA00022679"/>
    </source>
</evidence>
<dbReference type="PANTHER" id="PTHR37524:SF2">
    <property type="entry name" value="RIBOSOMAL RNA METHYLTRANSFERASE FTSJ DOMAIN-CONTAINING PROTEIN"/>
    <property type="match status" value="1"/>
</dbReference>
<evidence type="ECO:0000256" key="5">
    <source>
        <dbReference type="ARBA" id="ARBA00022691"/>
    </source>
</evidence>
<sequence length="359" mass="39704">MTELLAYCRSGYEKDTASELTALTAEQGVYGYPVLSANSGYVSFMLHQAKDLHTLAASIPVAGTVFPRQLVAVTESLTNVDKQDRISPVLSVLREVVAQTGQAGNVVVEHADTDDGKQLAKFCRKFVVPLRQALRGAGILSKKDDNNKPVLHVFFTEFDACKIGYSLPAARSPWPMGICRLKFPADAPSRSTLKLEEAIVSMLSAEEREQVLRAGGRAVDLGACPGGWTYQLVQREMYVEAVDNGLVDDSLMRTGLVGHAAADGFTYQPEYGRVDLLVCDMIEQPDRVAKLMGDWLVKGLADHAIFNLKLPMKKRYETVTQALTLLKQRMAEAKIKFSLQARHLYHDRDEITVTVIRQE</sequence>
<keyword evidence="4 6" id="KW-0808">Transferase</keyword>